<dbReference type="Proteomes" id="UP000199382">
    <property type="component" value="Unassembled WGS sequence"/>
</dbReference>
<sequence length="361" mass="40703">MASEREVFGVPEPPEDGWGPHVPVMQGRLGGIVTILGDWRGMCGLQLRLFPQLPHPSERHRPRCRVITFLVAMGISAAFLWKAADWQKMGHRGRSFIARAPSAEEISQFAGENAMAPVRVYVGRRSERTARARAELALLELIRAGGFEHSAVVVVVPVGSGWMDPGWYDTLDIMLGSDVSTVAVQYSYLTSVRSLLAHPEYSVEQARELFEVIYDYWTQLPRDNRPKLYMHGMSQGVFNSQSTVPLRDVLGAPNNGTLWPGSRFLSPIWQHARNDRLPGSPAWMREERALDVSEEFRWFPVMTMFQLALDMAISLQVPRYGHFYVAPDYIDAWAEVVQPEGWSAKRAAGLKAIFERRPAPL</sequence>
<protein>
    <submittedName>
        <fullName evidence="2">Alpha/beta-hydrolase family protein</fullName>
    </submittedName>
</protein>
<dbReference type="InterPro" id="IPR027787">
    <property type="entry name" value="Alpha/beta-hydrolase_catalytic"/>
</dbReference>
<evidence type="ECO:0000259" key="1">
    <source>
        <dbReference type="Pfam" id="PF10081"/>
    </source>
</evidence>
<accession>A0A1G9JRP3</accession>
<feature type="domain" description="Alpha/beta-hydrolase catalytic" evidence="1">
    <location>
        <begin position="118"/>
        <end position="283"/>
    </location>
</feature>
<dbReference type="GO" id="GO:0016787">
    <property type="term" value="F:hydrolase activity"/>
    <property type="evidence" value="ECO:0007669"/>
    <property type="project" value="UniProtKB-KW"/>
</dbReference>
<reference evidence="2 3" key="1">
    <citation type="submission" date="2016-10" db="EMBL/GenBank/DDBJ databases">
        <authorList>
            <person name="de Groot N.N."/>
        </authorList>
    </citation>
    <scope>NUCLEOTIDE SEQUENCE [LARGE SCALE GENOMIC DNA]</scope>
    <source>
        <strain evidence="2 3">DSM 25294</strain>
    </source>
</reference>
<proteinExistence type="predicted"/>
<keyword evidence="2" id="KW-0378">Hydrolase</keyword>
<organism evidence="2 3">
    <name type="scientific">Aliiruegeria lutimaris</name>
    <dbReference type="NCBI Taxonomy" id="571298"/>
    <lineage>
        <taxon>Bacteria</taxon>
        <taxon>Pseudomonadati</taxon>
        <taxon>Pseudomonadota</taxon>
        <taxon>Alphaproteobacteria</taxon>
        <taxon>Rhodobacterales</taxon>
        <taxon>Roseobacteraceae</taxon>
        <taxon>Aliiruegeria</taxon>
    </lineage>
</organism>
<gene>
    <name evidence="2" type="ORF">SAMN04488026_108313</name>
</gene>
<dbReference type="Pfam" id="PF10081">
    <property type="entry name" value="Abhydrolase_9"/>
    <property type="match status" value="1"/>
</dbReference>
<evidence type="ECO:0000313" key="3">
    <source>
        <dbReference type="Proteomes" id="UP000199382"/>
    </source>
</evidence>
<dbReference type="STRING" id="571298.SAMN04488026_108313"/>
<dbReference type="AlphaFoldDB" id="A0A1G9JRP3"/>
<keyword evidence="3" id="KW-1185">Reference proteome</keyword>
<name>A0A1G9JRP3_9RHOB</name>
<evidence type="ECO:0000313" key="2">
    <source>
        <dbReference type="EMBL" id="SDL40218.1"/>
    </source>
</evidence>
<dbReference type="RefSeq" id="WP_212635152.1">
    <property type="nucleotide sequence ID" value="NZ_FNEK01000083.1"/>
</dbReference>
<dbReference type="EMBL" id="FNEK01000083">
    <property type="protein sequence ID" value="SDL40218.1"/>
    <property type="molecule type" value="Genomic_DNA"/>
</dbReference>